<dbReference type="Proteomes" id="UP001203880">
    <property type="component" value="Unassembled WGS sequence"/>
</dbReference>
<name>A0ABT0Q9B6_9RHOB</name>
<accession>A0ABT0Q9B6</accession>
<dbReference type="InterPro" id="IPR010982">
    <property type="entry name" value="Lambda_DNA-bd_dom_sf"/>
</dbReference>
<dbReference type="RefSeq" id="WP_249713342.1">
    <property type="nucleotide sequence ID" value="NZ_JAMFMB010000048.1"/>
</dbReference>
<evidence type="ECO:0000313" key="2">
    <source>
        <dbReference type="Proteomes" id="UP001203880"/>
    </source>
</evidence>
<keyword evidence="2" id="KW-1185">Reference proteome</keyword>
<dbReference type="EMBL" id="JAMFMB010000048">
    <property type="protein sequence ID" value="MCL6286007.1"/>
    <property type="molecule type" value="Genomic_DNA"/>
</dbReference>
<organism evidence="1 2">
    <name type="scientific">Ruegeria spongiae</name>
    <dbReference type="NCBI Taxonomy" id="2942209"/>
    <lineage>
        <taxon>Bacteria</taxon>
        <taxon>Pseudomonadati</taxon>
        <taxon>Pseudomonadota</taxon>
        <taxon>Alphaproteobacteria</taxon>
        <taxon>Rhodobacterales</taxon>
        <taxon>Roseobacteraceae</taxon>
        <taxon>Ruegeria</taxon>
    </lineage>
</organism>
<comment type="caution">
    <text evidence="1">The sequence shown here is derived from an EMBL/GenBank/DDBJ whole genome shotgun (WGS) entry which is preliminary data.</text>
</comment>
<sequence>MKKPIKAARILADLTQQELCQRADIPLITLRRLEGRPSHKGLVSEETEANVVVALEQAGVDFIPENGGGHGVRLRKKSDAE</sequence>
<proteinExistence type="predicted"/>
<evidence type="ECO:0000313" key="1">
    <source>
        <dbReference type="EMBL" id="MCL6286007.1"/>
    </source>
</evidence>
<protein>
    <submittedName>
        <fullName evidence="1">XRE family transcriptional regulator</fullName>
    </submittedName>
</protein>
<dbReference type="Gene3D" id="1.10.260.40">
    <property type="entry name" value="lambda repressor-like DNA-binding domains"/>
    <property type="match status" value="1"/>
</dbReference>
<reference evidence="1" key="1">
    <citation type="submission" date="2022-05" db="EMBL/GenBank/DDBJ databases">
        <authorList>
            <person name="Park J.-S."/>
        </authorList>
    </citation>
    <scope>NUCLEOTIDE SEQUENCE</scope>
    <source>
        <strain evidence="1">2012CJ41-6</strain>
    </source>
</reference>
<gene>
    <name evidence="1" type="ORF">M3P21_21050</name>
</gene>